<evidence type="ECO:0000259" key="4">
    <source>
        <dbReference type="PROSITE" id="PS50994"/>
    </source>
</evidence>
<dbReference type="Pfam" id="PF13976">
    <property type="entry name" value="gag_pre-integrs"/>
    <property type="match status" value="1"/>
</dbReference>
<feature type="domain" description="Integrase catalytic" evidence="4">
    <location>
        <begin position="220"/>
        <end position="385"/>
    </location>
</feature>
<dbReference type="InterPro" id="IPR039537">
    <property type="entry name" value="Retrotran_Ty1/copia-like"/>
</dbReference>
<dbReference type="EMBL" id="CM003609">
    <property type="protein sequence ID" value="KYP64115.1"/>
    <property type="molecule type" value="Genomic_DNA"/>
</dbReference>
<dbReference type="PROSITE" id="PS50994">
    <property type="entry name" value="INTEGRASE"/>
    <property type="match status" value="1"/>
</dbReference>
<evidence type="ECO:0000313" key="6">
    <source>
        <dbReference type="Proteomes" id="UP000075243"/>
    </source>
</evidence>
<proteinExistence type="predicted"/>
<dbReference type="GO" id="GO:0046872">
    <property type="term" value="F:metal ion binding"/>
    <property type="evidence" value="ECO:0007669"/>
    <property type="project" value="UniProtKB-KW"/>
</dbReference>
<feature type="compositionally biased region" description="Acidic residues" evidence="3">
    <location>
        <begin position="1"/>
        <end position="27"/>
    </location>
</feature>
<keyword evidence="2" id="KW-0378">Hydrolase</keyword>
<dbReference type="Gene3D" id="3.30.420.10">
    <property type="entry name" value="Ribonuclease H-like superfamily/Ribonuclease H"/>
    <property type="match status" value="1"/>
</dbReference>
<dbReference type="SUPFAM" id="SSF53098">
    <property type="entry name" value="Ribonuclease H-like"/>
    <property type="match status" value="1"/>
</dbReference>
<dbReference type="Proteomes" id="UP000075243">
    <property type="component" value="Chromosome 7"/>
</dbReference>
<dbReference type="PANTHER" id="PTHR42648">
    <property type="entry name" value="TRANSPOSASE, PUTATIVE-RELATED"/>
    <property type="match status" value="1"/>
</dbReference>
<dbReference type="Gramene" id="C.cajan_18171.t">
    <property type="protein sequence ID" value="C.cajan_18171.t"/>
    <property type="gene ID" value="C.cajan_18171"/>
</dbReference>
<dbReference type="Gene3D" id="2.20.70.30">
    <property type="entry name" value="Nascent polypeptide-associated complex domain"/>
    <property type="match status" value="1"/>
</dbReference>
<evidence type="ECO:0000256" key="2">
    <source>
        <dbReference type="ARBA" id="ARBA00022801"/>
    </source>
</evidence>
<reference evidence="5 6" key="1">
    <citation type="journal article" date="2012" name="Nat. Biotechnol.">
        <title>Draft genome sequence of pigeonpea (Cajanus cajan), an orphan legume crop of resource-poor farmers.</title>
        <authorList>
            <person name="Varshney R.K."/>
            <person name="Chen W."/>
            <person name="Li Y."/>
            <person name="Bharti A.K."/>
            <person name="Saxena R.K."/>
            <person name="Schlueter J.A."/>
            <person name="Donoghue M.T."/>
            <person name="Azam S."/>
            <person name="Fan G."/>
            <person name="Whaley A.M."/>
            <person name="Farmer A.D."/>
            <person name="Sheridan J."/>
            <person name="Iwata A."/>
            <person name="Tuteja R."/>
            <person name="Penmetsa R.V."/>
            <person name="Wu W."/>
            <person name="Upadhyaya H.D."/>
            <person name="Yang S.P."/>
            <person name="Shah T."/>
            <person name="Saxena K.B."/>
            <person name="Michael T."/>
            <person name="McCombie W.R."/>
            <person name="Yang B."/>
            <person name="Zhang G."/>
            <person name="Yang H."/>
            <person name="Wang J."/>
            <person name="Spillane C."/>
            <person name="Cook D.R."/>
            <person name="May G.D."/>
            <person name="Xu X."/>
            <person name="Jackson S.A."/>
        </authorList>
    </citation>
    <scope>NUCLEOTIDE SEQUENCE [LARGE SCALE GENOMIC DNA]</scope>
    <source>
        <strain evidence="6">cv. Asha</strain>
    </source>
</reference>
<dbReference type="Pfam" id="PF01849">
    <property type="entry name" value="NAC"/>
    <property type="match status" value="1"/>
</dbReference>
<dbReference type="AlphaFoldDB" id="A0A151TAR7"/>
<protein>
    <submittedName>
        <fullName evidence="5">Retrovirus-related Pol polyprotein from transposon TNT 1-94</fullName>
    </submittedName>
</protein>
<dbReference type="GO" id="GO:0016787">
    <property type="term" value="F:hydrolase activity"/>
    <property type="evidence" value="ECO:0007669"/>
    <property type="project" value="UniProtKB-KW"/>
</dbReference>
<dbReference type="GO" id="GO:0003676">
    <property type="term" value="F:nucleic acid binding"/>
    <property type="evidence" value="ECO:0007669"/>
    <property type="project" value="InterPro"/>
</dbReference>
<feature type="region of interest" description="Disordered" evidence="3">
    <location>
        <begin position="1"/>
        <end position="51"/>
    </location>
</feature>
<dbReference type="GO" id="GO:0015074">
    <property type="term" value="P:DNA integration"/>
    <property type="evidence" value="ECO:0007669"/>
    <property type="project" value="InterPro"/>
</dbReference>
<dbReference type="InterPro" id="IPR036397">
    <property type="entry name" value="RNaseH_sf"/>
</dbReference>
<sequence length="523" mass="59747">DEPVVEDDDDDEEEDDDDYDDEEDDDHAEGLEGDASGRSKQTRSEKKSRKAMLKLGMRPVTGVSRVTVKKSKNVSISQVYFVLVKIENLDFCLIRSCLLSQNQTFKNLVSVRKFTTDNSVSVEFDPFGFSVKDFQTGKPVMRCESRGELYPITKPTNPYTFAAVAPSLWHDRLGHPGAPVLTFLRKNKLIKCNQINDSRICHSCPLGKHVKLSFYASNSCTIMPFDIIHSDLWTSPVLSSSGHKYYVLFVDDYSKFLWTFPLSQKSQTYSIFLNFKSLIRTQFERDMKNIECDNGTEFDNGPFWEFCKANGISFHFSCPHTSLQNGKAERQIRTINNIVRTLLAHASLPSSFWHHALQMATYLLNILPHKLLNYQSPLAMDDEYDALINNKTWELVPRPPNVNVIRPMWIFSHKDKSDGSFERHKARLVGDGKTQQVGVDCGETFSPVIKPATICIVLSLALSKAWFIHQLDVKNAFLHGELKEIVYMHQPLGFRDPDRPNHVCLPRKHGYAYFYSVSVSDTF</sequence>
<accession>A0A151TAR7</accession>
<evidence type="ECO:0000256" key="1">
    <source>
        <dbReference type="ARBA" id="ARBA00022723"/>
    </source>
</evidence>
<dbReference type="InterPro" id="IPR001584">
    <property type="entry name" value="Integrase_cat-core"/>
</dbReference>
<keyword evidence="1" id="KW-0479">Metal-binding</keyword>
<dbReference type="InterPro" id="IPR025724">
    <property type="entry name" value="GAG-pre-integrase_dom"/>
</dbReference>
<dbReference type="Pfam" id="PF07727">
    <property type="entry name" value="RVT_2"/>
    <property type="match status" value="1"/>
</dbReference>
<organism evidence="5 6">
    <name type="scientific">Cajanus cajan</name>
    <name type="common">Pigeon pea</name>
    <name type="synonym">Cajanus indicus</name>
    <dbReference type="NCBI Taxonomy" id="3821"/>
    <lineage>
        <taxon>Eukaryota</taxon>
        <taxon>Viridiplantae</taxon>
        <taxon>Streptophyta</taxon>
        <taxon>Embryophyta</taxon>
        <taxon>Tracheophyta</taxon>
        <taxon>Spermatophyta</taxon>
        <taxon>Magnoliopsida</taxon>
        <taxon>eudicotyledons</taxon>
        <taxon>Gunneridae</taxon>
        <taxon>Pentapetalae</taxon>
        <taxon>rosids</taxon>
        <taxon>fabids</taxon>
        <taxon>Fabales</taxon>
        <taxon>Fabaceae</taxon>
        <taxon>Papilionoideae</taxon>
        <taxon>50 kb inversion clade</taxon>
        <taxon>NPAAA clade</taxon>
        <taxon>indigoferoid/millettioid clade</taxon>
        <taxon>Phaseoleae</taxon>
        <taxon>Cajanus</taxon>
    </lineage>
</organism>
<dbReference type="InterPro" id="IPR013103">
    <property type="entry name" value="RVT_2"/>
</dbReference>
<feature type="non-terminal residue" evidence="5">
    <location>
        <position position="1"/>
    </location>
</feature>
<gene>
    <name evidence="5" type="ORF">KK1_018704</name>
</gene>
<dbReference type="Pfam" id="PF00665">
    <property type="entry name" value="rve"/>
    <property type="match status" value="1"/>
</dbReference>
<name>A0A151TAR7_CAJCA</name>
<dbReference type="InterPro" id="IPR012337">
    <property type="entry name" value="RNaseH-like_sf"/>
</dbReference>
<dbReference type="InterPro" id="IPR002715">
    <property type="entry name" value="Nas_poly-pep-assoc_cplx_dom"/>
</dbReference>
<evidence type="ECO:0000256" key="3">
    <source>
        <dbReference type="SAM" id="MobiDB-lite"/>
    </source>
</evidence>
<dbReference type="InterPro" id="IPR038187">
    <property type="entry name" value="NAC_A/B_dom_sf"/>
</dbReference>
<evidence type="ECO:0000313" key="5">
    <source>
        <dbReference type="EMBL" id="KYP64115.1"/>
    </source>
</evidence>
<dbReference type="PANTHER" id="PTHR42648:SF30">
    <property type="entry name" value="RIBONUCLEASE H-LIKE DOMAIN, GAG-PRE-INTEGRASE DOMAIN PROTEIN-RELATED"/>
    <property type="match status" value="1"/>
</dbReference>
<keyword evidence="6" id="KW-1185">Reference proteome</keyword>